<evidence type="ECO:0000313" key="2">
    <source>
        <dbReference type="Proteomes" id="UP001151752"/>
    </source>
</evidence>
<proteinExistence type="predicted"/>
<comment type="caution">
    <text evidence="1">The sequence shown here is derived from an EMBL/GenBank/DDBJ whole genome shotgun (WGS) entry which is preliminary data.</text>
</comment>
<name>A0A9Q0VZX0_9ROSI</name>
<protein>
    <submittedName>
        <fullName evidence="1">Uncharacterized protein</fullName>
    </submittedName>
</protein>
<gene>
    <name evidence="1" type="ORF">OIU74_027017</name>
</gene>
<dbReference type="AlphaFoldDB" id="A0A9Q0VZX0"/>
<sequence length="46" mass="5238">MGGFLPVEKWRGESLERVKKQGRPQALFTALISVGLLRWLQTITLL</sequence>
<dbReference type="EMBL" id="JAPFFM010000007">
    <property type="protein sequence ID" value="KAJ6757852.1"/>
    <property type="molecule type" value="Genomic_DNA"/>
</dbReference>
<evidence type="ECO:0000313" key="1">
    <source>
        <dbReference type="EMBL" id="KAJ6757852.1"/>
    </source>
</evidence>
<keyword evidence="2" id="KW-1185">Reference proteome</keyword>
<reference evidence="1" key="1">
    <citation type="submission" date="2022-11" db="EMBL/GenBank/DDBJ databases">
        <authorList>
            <person name="Hyden B.L."/>
            <person name="Feng K."/>
            <person name="Yates T."/>
            <person name="Jawdy S."/>
            <person name="Smart L.B."/>
            <person name="Muchero W."/>
        </authorList>
    </citation>
    <scope>NUCLEOTIDE SEQUENCE</scope>
    <source>
        <tissue evidence="1">Shoot tip</tissue>
    </source>
</reference>
<reference evidence="1" key="2">
    <citation type="journal article" date="2023" name="Int. J. Mol. Sci.">
        <title>De Novo Assembly and Annotation of 11 Diverse Shrub Willow (Salix) Genomes Reveals Novel Gene Organization in Sex-Linked Regions.</title>
        <authorList>
            <person name="Hyden B."/>
            <person name="Feng K."/>
            <person name="Yates T.B."/>
            <person name="Jawdy S."/>
            <person name="Cereghino C."/>
            <person name="Smart L.B."/>
            <person name="Muchero W."/>
        </authorList>
    </citation>
    <scope>NUCLEOTIDE SEQUENCE</scope>
    <source>
        <tissue evidence="1">Shoot tip</tissue>
    </source>
</reference>
<dbReference type="Proteomes" id="UP001151752">
    <property type="component" value="Chromosome 13"/>
</dbReference>
<accession>A0A9Q0VZX0</accession>
<feature type="non-terminal residue" evidence="1">
    <location>
        <position position="46"/>
    </location>
</feature>
<organism evidence="1 2">
    <name type="scientific">Salix koriyanagi</name>
    <dbReference type="NCBI Taxonomy" id="2511006"/>
    <lineage>
        <taxon>Eukaryota</taxon>
        <taxon>Viridiplantae</taxon>
        <taxon>Streptophyta</taxon>
        <taxon>Embryophyta</taxon>
        <taxon>Tracheophyta</taxon>
        <taxon>Spermatophyta</taxon>
        <taxon>Magnoliopsida</taxon>
        <taxon>eudicotyledons</taxon>
        <taxon>Gunneridae</taxon>
        <taxon>Pentapetalae</taxon>
        <taxon>rosids</taxon>
        <taxon>fabids</taxon>
        <taxon>Malpighiales</taxon>
        <taxon>Salicaceae</taxon>
        <taxon>Saliceae</taxon>
        <taxon>Salix</taxon>
    </lineage>
</organism>